<accession>A0A4C2EKT8</accession>
<comment type="caution">
    <text evidence="1">The sequence shown here is derived from an EMBL/GenBank/DDBJ whole genome shotgun (WGS) entry which is preliminary data.</text>
</comment>
<protein>
    <recommendedName>
        <fullName evidence="3">Small CPxCG-related zinc finger protein</fullName>
    </recommendedName>
</protein>
<evidence type="ECO:0000313" key="1">
    <source>
        <dbReference type="EMBL" id="GCF12819.1"/>
    </source>
</evidence>
<dbReference type="OrthoDB" id="350584at2157"/>
<dbReference type="AlphaFoldDB" id="A0A4C2EKT8"/>
<proteinExistence type="predicted"/>
<keyword evidence="2" id="KW-1185">Reference proteome</keyword>
<dbReference type="Proteomes" id="UP000304382">
    <property type="component" value="Unassembled WGS sequence"/>
</dbReference>
<organism evidence="1 2">
    <name type="scientific">Haloarcula mannanilytica</name>
    <dbReference type="NCBI Taxonomy" id="2509225"/>
    <lineage>
        <taxon>Archaea</taxon>
        <taxon>Methanobacteriati</taxon>
        <taxon>Methanobacteriota</taxon>
        <taxon>Stenosarchaea group</taxon>
        <taxon>Halobacteria</taxon>
        <taxon>Halobacteriales</taxon>
        <taxon>Haloarculaceae</taxon>
        <taxon>Haloarcula</taxon>
    </lineage>
</organism>
<evidence type="ECO:0008006" key="3">
    <source>
        <dbReference type="Google" id="ProtNLM"/>
    </source>
</evidence>
<dbReference type="RefSeq" id="WP_200830817.1">
    <property type="nucleotide sequence ID" value="NZ_BIXZ01000001.1"/>
</dbReference>
<reference evidence="1 2" key="1">
    <citation type="submission" date="2019-02" db="EMBL/GenBank/DDBJ databases">
        <title>Haloarcula mannanilyticum sp. nov., a mannan degrading haloarchaeon isolated from commercial salt.</title>
        <authorList>
            <person name="Enomoto S."/>
            <person name="Shimane Y."/>
            <person name="Kamekura M."/>
            <person name="Ito T."/>
            <person name="Moriya O."/>
            <person name="Ihara K."/>
            <person name="Takahashi-Ando N."/>
            <person name="Fukushima Y."/>
            <person name="Yoshida Y."/>
            <person name="Usama R."/>
            <person name="Takai K."/>
            <person name="Minegishi H."/>
        </authorList>
    </citation>
    <scope>NUCLEOTIDE SEQUENCE [LARGE SCALE GENOMIC DNA]</scope>
    <source>
        <strain evidence="1 2">MD130-1</strain>
    </source>
</reference>
<sequence>MSSSKIPGQCPNCGSVNVSVVKIAPSDHNRGDSWATRVECDECPDYVEWIV</sequence>
<evidence type="ECO:0000313" key="2">
    <source>
        <dbReference type="Proteomes" id="UP000304382"/>
    </source>
</evidence>
<gene>
    <name evidence="1" type="ORF">Harman_07540</name>
</gene>
<name>A0A4C2EKT8_9EURY</name>
<dbReference type="EMBL" id="BIXZ01000001">
    <property type="protein sequence ID" value="GCF12819.1"/>
    <property type="molecule type" value="Genomic_DNA"/>
</dbReference>